<gene>
    <name evidence="1" type="ORF">LTRI10_LOCUS52130</name>
</gene>
<dbReference type="InterPro" id="IPR027949">
    <property type="entry name" value="Chloroplast_duf"/>
</dbReference>
<keyword evidence="2" id="KW-1185">Reference proteome</keyword>
<dbReference type="Proteomes" id="UP001497516">
    <property type="component" value="Chromosome 9"/>
</dbReference>
<dbReference type="Pfam" id="PF14476">
    <property type="entry name" value="Chloroplast_duf"/>
    <property type="match status" value="1"/>
</dbReference>
<organism evidence="1 2">
    <name type="scientific">Linum trigynum</name>
    <dbReference type="NCBI Taxonomy" id="586398"/>
    <lineage>
        <taxon>Eukaryota</taxon>
        <taxon>Viridiplantae</taxon>
        <taxon>Streptophyta</taxon>
        <taxon>Embryophyta</taxon>
        <taxon>Tracheophyta</taxon>
        <taxon>Spermatophyta</taxon>
        <taxon>Magnoliopsida</taxon>
        <taxon>eudicotyledons</taxon>
        <taxon>Gunneridae</taxon>
        <taxon>Pentapetalae</taxon>
        <taxon>rosids</taxon>
        <taxon>fabids</taxon>
        <taxon>Malpighiales</taxon>
        <taxon>Linaceae</taxon>
        <taxon>Linum</taxon>
    </lineage>
</organism>
<accession>A0AAV2GTC8</accession>
<proteinExistence type="predicted"/>
<protein>
    <recommendedName>
        <fullName evidence="3">F-box protein</fullName>
    </recommendedName>
</protein>
<dbReference type="AlphaFoldDB" id="A0AAV2GTC8"/>
<evidence type="ECO:0000313" key="1">
    <source>
        <dbReference type="EMBL" id="CAL1412868.1"/>
    </source>
</evidence>
<evidence type="ECO:0008006" key="3">
    <source>
        <dbReference type="Google" id="ProtNLM"/>
    </source>
</evidence>
<dbReference type="PANTHER" id="PTHR33358:SF12">
    <property type="entry name" value="F-BOX PROTEIN WITH A DOMAIN PROTEIN"/>
    <property type="match status" value="1"/>
</dbReference>
<dbReference type="PANTHER" id="PTHR33358">
    <property type="entry name" value="F-BOX PROTEIN WITH A DOMAIN PROTEIN"/>
    <property type="match status" value="1"/>
</dbReference>
<evidence type="ECO:0000313" key="2">
    <source>
        <dbReference type="Proteomes" id="UP001497516"/>
    </source>
</evidence>
<sequence length="482" mass="52001">MLQSTSFFFSSSPPACRLHCRRQNLASSIRIGRVLITHKKETALFCDEKFMACYSSIRTFSSTSPFSNPPPRAAISIPKLPIRISLPKIPTSSTNQTHLAFHPSDHALRPEITHQYPIVITTTSPADEAAAVSSTPVTAELYYAVLESIADRIEMHGNVAVQRDNWNSLLLSSINMSILAATTMAAVSPSVSADHSLPLALGSTILFTAATGLLAIMNTIQPSQLAEEQRNAARLFRQLHSKLNGPGKAQPTKAQVEDAVEKVLAIDRAYPLPLLGKMIPKFPKKFQPAVWWPRQTAESSKRRRSAKVRNSNNGWSEELEAEMREVSGALKSKDKEDYERLGSLMLKINKTLAVSGPALSGAAAAASAVGLVGGDNNGWAAAVAVAAGAMATAVNTLEHGGQIGMVVEMYRNCAGFFNQLEESIDSTLGESGFEERENGEVFAMKVGLALGRSPAEVRELAGKCAYSRDEGTPLDEFASKLF</sequence>
<dbReference type="EMBL" id="OZ034822">
    <property type="protein sequence ID" value="CAL1412868.1"/>
    <property type="molecule type" value="Genomic_DNA"/>
</dbReference>
<name>A0AAV2GTC8_9ROSI</name>
<reference evidence="1 2" key="1">
    <citation type="submission" date="2024-04" db="EMBL/GenBank/DDBJ databases">
        <authorList>
            <person name="Fracassetti M."/>
        </authorList>
    </citation>
    <scope>NUCLEOTIDE SEQUENCE [LARGE SCALE GENOMIC DNA]</scope>
</reference>